<name>A0ACA9TWP5_BIOOC</name>
<keyword evidence="2" id="KW-1185">Reference proteome</keyword>
<protein>
    <submittedName>
        <fullName evidence="1">Uncharacterized protein</fullName>
    </submittedName>
</protein>
<reference evidence="1" key="2">
    <citation type="submission" date="2021-10" db="EMBL/GenBank/DDBJ databases">
        <authorList>
            <person name="Piombo E."/>
        </authorList>
    </citation>
    <scope>NUCLEOTIDE SEQUENCE</scope>
</reference>
<sequence length="250" mass="27613">MADQDQSRIFADNKLGNGLDAFSASNTKSKDKSISSSPDALGQLSLEGLQNTGSSTNSSESRGISSFVFRWTGQHNDEQSNNTYSHTDWNVLLDITKQLSGDPTSAYEGNFHAGARHIVRRIKLTMRGELWLARIPMIPRPAVLESDSRWWTNERQSTMESEIATMKFISQATDIPVPRVFTYNTGLEGNPVGLLYLLMECIEGSMLFDLGGPSILTKEQSTKFRKLIATIQVSHPMSLNLPIANIPSAS</sequence>
<accession>A0ACA9TWP5</accession>
<dbReference type="EMBL" id="CADEHS020000009">
    <property type="protein sequence ID" value="CAG9945406.1"/>
    <property type="molecule type" value="Genomic_DNA"/>
</dbReference>
<evidence type="ECO:0000313" key="1">
    <source>
        <dbReference type="EMBL" id="CAG9945406.1"/>
    </source>
</evidence>
<organism evidence="1 2">
    <name type="scientific">Clonostachys rosea f. rosea IK726</name>
    <dbReference type="NCBI Taxonomy" id="1349383"/>
    <lineage>
        <taxon>Eukaryota</taxon>
        <taxon>Fungi</taxon>
        <taxon>Dikarya</taxon>
        <taxon>Ascomycota</taxon>
        <taxon>Pezizomycotina</taxon>
        <taxon>Sordariomycetes</taxon>
        <taxon>Hypocreomycetidae</taxon>
        <taxon>Hypocreales</taxon>
        <taxon>Bionectriaceae</taxon>
        <taxon>Clonostachys</taxon>
    </lineage>
</organism>
<evidence type="ECO:0000313" key="2">
    <source>
        <dbReference type="Proteomes" id="UP000836387"/>
    </source>
</evidence>
<dbReference type="Proteomes" id="UP000836387">
    <property type="component" value="Unassembled WGS sequence"/>
</dbReference>
<gene>
    <name evidence="1" type="ORF">CRV2_00012143</name>
</gene>
<proteinExistence type="predicted"/>
<comment type="caution">
    <text evidence="1">The sequence shown here is derived from an EMBL/GenBank/DDBJ whole genome shotgun (WGS) entry which is preliminary data.</text>
</comment>
<reference evidence="1" key="1">
    <citation type="submission" date="2020-04" db="EMBL/GenBank/DDBJ databases">
        <authorList>
            <person name="Broberg M."/>
        </authorList>
    </citation>
    <scope>NUCLEOTIDE SEQUENCE</scope>
</reference>